<evidence type="ECO:0000313" key="2">
    <source>
        <dbReference type="Proteomes" id="UP000567179"/>
    </source>
</evidence>
<dbReference type="AlphaFoldDB" id="A0A8H5F3G6"/>
<dbReference type="OrthoDB" id="16434at2759"/>
<organism evidence="1 2">
    <name type="scientific">Psilocybe cf. subviscida</name>
    <dbReference type="NCBI Taxonomy" id="2480587"/>
    <lineage>
        <taxon>Eukaryota</taxon>
        <taxon>Fungi</taxon>
        <taxon>Dikarya</taxon>
        <taxon>Basidiomycota</taxon>
        <taxon>Agaricomycotina</taxon>
        <taxon>Agaricomycetes</taxon>
        <taxon>Agaricomycetidae</taxon>
        <taxon>Agaricales</taxon>
        <taxon>Agaricineae</taxon>
        <taxon>Strophariaceae</taxon>
        <taxon>Psilocybe</taxon>
    </lineage>
</organism>
<comment type="caution">
    <text evidence="1">The sequence shown here is derived from an EMBL/GenBank/DDBJ whole genome shotgun (WGS) entry which is preliminary data.</text>
</comment>
<protein>
    <submittedName>
        <fullName evidence="1">Uncharacterized protein</fullName>
    </submittedName>
</protein>
<dbReference type="PANTHER" id="PTHR35316:SF1">
    <property type="entry name" value="28S RIBOSOMAL S34 PROTEIN"/>
    <property type="match status" value="1"/>
</dbReference>
<gene>
    <name evidence="1" type="ORF">D9619_001029</name>
</gene>
<dbReference type="EMBL" id="JAACJJ010000028">
    <property type="protein sequence ID" value="KAF5321898.1"/>
    <property type="molecule type" value="Genomic_DNA"/>
</dbReference>
<name>A0A8H5F3G6_9AGAR</name>
<dbReference type="Proteomes" id="UP000567179">
    <property type="component" value="Unassembled WGS sequence"/>
</dbReference>
<dbReference type="GO" id="GO:0003735">
    <property type="term" value="F:structural constituent of ribosome"/>
    <property type="evidence" value="ECO:0007669"/>
    <property type="project" value="InterPro"/>
</dbReference>
<evidence type="ECO:0000313" key="1">
    <source>
        <dbReference type="EMBL" id="KAF5321898.1"/>
    </source>
</evidence>
<dbReference type="GO" id="GO:0005739">
    <property type="term" value="C:mitochondrion"/>
    <property type="evidence" value="ECO:0007669"/>
    <property type="project" value="InterPro"/>
</dbReference>
<dbReference type="PANTHER" id="PTHR35316">
    <property type="entry name" value="28S RIBOSOMAL S34 PROTEIN"/>
    <property type="match status" value="1"/>
</dbReference>
<dbReference type="Pfam" id="PF16053">
    <property type="entry name" value="MRP-S34"/>
    <property type="match status" value="1"/>
</dbReference>
<proteinExistence type="predicted"/>
<accession>A0A8H5F3G6</accession>
<keyword evidence="2" id="KW-1185">Reference proteome</keyword>
<sequence>MAVKNVTALLSQTLRAQVPASQLPITLKKTPIGNLYEILSRTPSAGVGLQVHQTRWGTKEIHGSYWVVSRAQFKREGKNGKAWGRLYWKGKLVSEKEERIRGCLKYNWMEGPSIAKSIRLKEIASEASTEATPSTAST</sequence>
<dbReference type="InterPro" id="IPR032053">
    <property type="entry name" value="Ribosomal_mS34"/>
</dbReference>
<reference evidence="1 2" key="1">
    <citation type="journal article" date="2020" name="ISME J.">
        <title>Uncovering the hidden diversity of litter-decomposition mechanisms in mushroom-forming fungi.</title>
        <authorList>
            <person name="Floudas D."/>
            <person name="Bentzer J."/>
            <person name="Ahren D."/>
            <person name="Johansson T."/>
            <person name="Persson P."/>
            <person name="Tunlid A."/>
        </authorList>
    </citation>
    <scope>NUCLEOTIDE SEQUENCE [LARGE SCALE GENOMIC DNA]</scope>
    <source>
        <strain evidence="1 2">CBS 101986</strain>
    </source>
</reference>